<evidence type="ECO:0000313" key="1">
    <source>
        <dbReference type="EMBL" id="KAI0046847.1"/>
    </source>
</evidence>
<dbReference type="EMBL" id="MU275916">
    <property type="protein sequence ID" value="KAI0046847.1"/>
    <property type="molecule type" value="Genomic_DNA"/>
</dbReference>
<keyword evidence="1" id="KW-0436">Ligase</keyword>
<accession>A0ACB8RSI0</accession>
<comment type="caution">
    <text evidence="1">The sequence shown here is derived from an EMBL/GenBank/DDBJ whole genome shotgun (WGS) entry which is preliminary data.</text>
</comment>
<organism evidence="1 2">
    <name type="scientific">Auriscalpium vulgare</name>
    <dbReference type="NCBI Taxonomy" id="40419"/>
    <lineage>
        <taxon>Eukaryota</taxon>
        <taxon>Fungi</taxon>
        <taxon>Dikarya</taxon>
        <taxon>Basidiomycota</taxon>
        <taxon>Agaricomycotina</taxon>
        <taxon>Agaricomycetes</taxon>
        <taxon>Russulales</taxon>
        <taxon>Auriscalpiaceae</taxon>
        <taxon>Auriscalpium</taxon>
    </lineage>
</organism>
<dbReference type="Proteomes" id="UP000814033">
    <property type="component" value="Unassembled WGS sequence"/>
</dbReference>
<sequence length="263" mass="29340">MLLPPIFYHYFTTPLPYLRTLKLQESIHSLQLSLRRTSGSHKDVLLLLEHRPVYTSGRRQTEDEVANDLTRLTNIGADFVLTQRGGQLTYHGPGQIVGYPLIDLSRTSPAMGIRDYIARMQTLIELHLSEGHGIEHVPTDHTGVFLDPVTKIGSIGVQVRHRLTSHGFAFNVTREPRAWFDEIVACGLEDVRAGSIESATGKTQSVRAEIPGLVERFGKLYGREMQKLDVGEEGELSEMIAAVEEDAKHAGEWLNAPLPPSNR</sequence>
<name>A0ACB8RSI0_9AGAM</name>
<reference evidence="1" key="2">
    <citation type="journal article" date="2022" name="New Phytol.">
        <title>Evolutionary transition to the ectomycorrhizal habit in the genomes of a hyperdiverse lineage of mushroom-forming fungi.</title>
        <authorList>
            <person name="Looney B."/>
            <person name="Miyauchi S."/>
            <person name="Morin E."/>
            <person name="Drula E."/>
            <person name="Courty P.E."/>
            <person name="Kohler A."/>
            <person name="Kuo A."/>
            <person name="LaButti K."/>
            <person name="Pangilinan J."/>
            <person name="Lipzen A."/>
            <person name="Riley R."/>
            <person name="Andreopoulos W."/>
            <person name="He G."/>
            <person name="Johnson J."/>
            <person name="Nolan M."/>
            <person name="Tritt A."/>
            <person name="Barry K.W."/>
            <person name="Grigoriev I.V."/>
            <person name="Nagy L.G."/>
            <person name="Hibbett D."/>
            <person name="Henrissat B."/>
            <person name="Matheny P.B."/>
            <person name="Labbe J."/>
            <person name="Martin F.M."/>
        </authorList>
    </citation>
    <scope>NUCLEOTIDE SEQUENCE</scope>
    <source>
        <strain evidence="1">FP105234-sp</strain>
    </source>
</reference>
<reference evidence="1" key="1">
    <citation type="submission" date="2021-02" db="EMBL/GenBank/DDBJ databases">
        <authorList>
            <consortium name="DOE Joint Genome Institute"/>
            <person name="Ahrendt S."/>
            <person name="Looney B.P."/>
            <person name="Miyauchi S."/>
            <person name="Morin E."/>
            <person name="Drula E."/>
            <person name="Courty P.E."/>
            <person name="Chicoki N."/>
            <person name="Fauchery L."/>
            <person name="Kohler A."/>
            <person name="Kuo A."/>
            <person name="Labutti K."/>
            <person name="Pangilinan J."/>
            <person name="Lipzen A."/>
            <person name="Riley R."/>
            <person name="Andreopoulos W."/>
            <person name="He G."/>
            <person name="Johnson J."/>
            <person name="Barry K.W."/>
            <person name="Grigoriev I.V."/>
            <person name="Nagy L."/>
            <person name="Hibbett D."/>
            <person name="Henrissat B."/>
            <person name="Matheny P.B."/>
            <person name="Labbe J."/>
            <person name="Martin F."/>
        </authorList>
    </citation>
    <scope>NUCLEOTIDE SEQUENCE</scope>
    <source>
        <strain evidence="1">FP105234-sp</strain>
    </source>
</reference>
<protein>
    <submittedName>
        <fullName evidence="1">Chloroplast lipoate protein ligase</fullName>
    </submittedName>
</protein>
<gene>
    <name evidence="1" type="ORF">FA95DRAFT_1312592</name>
</gene>
<evidence type="ECO:0000313" key="2">
    <source>
        <dbReference type="Proteomes" id="UP000814033"/>
    </source>
</evidence>
<keyword evidence="2" id="KW-1185">Reference proteome</keyword>
<proteinExistence type="predicted"/>